<dbReference type="Pfam" id="PF00333">
    <property type="entry name" value="Ribosomal_S5"/>
    <property type="match status" value="1"/>
</dbReference>
<evidence type="ECO:0000256" key="5">
    <source>
        <dbReference type="ARBA" id="ARBA00023274"/>
    </source>
</evidence>
<comment type="similarity">
    <text evidence="1 8 9">Belongs to the universal ribosomal protein uS5 family.</text>
</comment>
<reference evidence="12" key="2">
    <citation type="journal article" date="2021" name="PeerJ">
        <title>Extensive microbial diversity within the chicken gut microbiome revealed by metagenomics and culture.</title>
        <authorList>
            <person name="Gilroy R."/>
            <person name="Ravi A."/>
            <person name="Getino M."/>
            <person name="Pursley I."/>
            <person name="Horton D.L."/>
            <person name="Alikhan N.F."/>
            <person name="Baker D."/>
            <person name="Gharbi K."/>
            <person name="Hall N."/>
            <person name="Watson M."/>
            <person name="Adriaenssens E.M."/>
            <person name="Foster-Nyarko E."/>
            <person name="Jarju S."/>
            <person name="Secka A."/>
            <person name="Antonio M."/>
            <person name="Oren A."/>
            <person name="Chaudhuri R.R."/>
            <person name="La Ragione R."/>
            <person name="Hildebrand F."/>
            <person name="Pallen M.J."/>
        </authorList>
    </citation>
    <scope>NUCLEOTIDE SEQUENCE</scope>
    <source>
        <strain evidence="12">14508</strain>
    </source>
</reference>
<dbReference type="PANTHER" id="PTHR48277">
    <property type="entry name" value="MITOCHONDRIAL RIBOSOMAL PROTEIN S5"/>
    <property type="match status" value="1"/>
</dbReference>
<feature type="compositionally biased region" description="Basic and acidic residues" evidence="10">
    <location>
        <begin position="1"/>
        <end position="18"/>
    </location>
</feature>
<keyword evidence="3 8" id="KW-0694">RNA-binding</keyword>
<dbReference type="PANTHER" id="PTHR48277:SF1">
    <property type="entry name" value="MITOCHONDRIAL RIBOSOMAL PROTEIN S5"/>
    <property type="match status" value="1"/>
</dbReference>
<dbReference type="InterPro" id="IPR005324">
    <property type="entry name" value="Ribosomal_uS5_C"/>
</dbReference>
<dbReference type="InterPro" id="IPR014721">
    <property type="entry name" value="Ribsml_uS5_D2-typ_fold_subgr"/>
</dbReference>
<dbReference type="GO" id="GO:0003735">
    <property type="term" value="F:structural constituent of ribosome"/>
    <property type="evidence" value="ECO:0007669"/>
    <property type="project" value="UniProtKB-UniRule"/>
</dbReference>
<evidence type="ECO:0000256" key="2">
    <source>
        <dbReference type="ARBA" id="ARBA00022730"/>
    </source>
</evidence>
<evidence type="ECO:0000256" key="1">
    <source>
        <dbReference type="ARBA" id="ARBA00008945"/>
    </source>
</evidence>
<dbReference type="PROSITE" id="PS50881">
    <property type="entry name" value="S5_DSRBD"/>
    <property type="match status" value="1"/>
</dbReference>
<dbReference type="Pfam" id="PF03719">
    <property type="entry name" value="Ribosomal_S5_C"/>
    <property type="match status" value="1"/>
</dbReference>
<evidence type="ECO:0000313" key="13">
    <source>
        <dbReference type="Proteomes" id="UP000886893"/>
    </source>
</evidence>
<dbReference type="InterPro" id="IPR005712">
    <property type="entry name" value="Ribosomal_uS5_bac-type"/>
</dbReference>
<evidence type="ECO:0000313" key="12">
    <source>
        <dbReference type="EMBL" id="HIT17073.1"/>
    </source>
</evidence>
<feature type="compositionally biased region" description="Basic and acidic residues" evidence="10">
    <location>
        <begin position="34"/>
        <end position="44"/>
    </location>
</feature>
<keyword evidence="5 8" id="KW-0687">Ribonucleoprotein</keyword>
<dbReference type="Gene3D" id="3.30.230.10">
    <property type="match status" value="1"/>
</dbReference>
<gene>
    <name evidence="8 12" type="primary">rpsE</name>
    <name evidence="12" type="ORF">IAD04_01660</name>
</gene>
<organism evidence="12 13">
    <name type="scientific">Candidatus Caccosoma faecigallinarum</name>
    <dbReference type="NCBI Taxonomy" id="2840720"/>
    <lineage>
        <taxon>Bacteria</taxon>
        <taxon>Bacillati</taxon>
        <taxon>Bacillota</taxon>
        <taxon>Bacillota incertae sedis</taxon>
        <taxon>Candidatus Caccosoma</taxon>
    </lineage>
</organism>
<accession>A0A9D1G979</accession>
<evidence type="ECO:0000256" key="6">
    <source>
        <dbReference type="ARBA" id="ARBA00035255"/>
    </source>
</evidence>
<dbReference type="AlphaFoldDB" id="A0A9D1G979"/>
<evidence type="ECO:0000256" key="8">
    <source>
        <dbReference type="HAMAP-Rule" id="MF_01307"/>
    </source>
</evidence>
<reference evidence="12" key="1">
    <citation type="submission" date="2020-10" db="EMBL/GenBank/DDBJ databases">
        <authorList>
            <person name="Gilroy R."/>
        </authorList>
    </citation>
    <scope>NUCLEOTIDE SEQUENCE</scope>
    <source>
        <strain evidence="12">14508</strain>
    </source>
</reference>
<dbReference type="GO" id="GO:0015935">
    <property type="term" value="C:small ribosomal subunit"/>
    <property type="evidence" value="ECO:0007669"/>
    <property type="project" value="InterPro"/>
</dbReference>
<comment type="function">
    <text evidence="8">Located at the back of the 30S subunit body where it stabilizes the conformation of the head with respect to the body.</text>
</comment>
<dbReference type="Gene3D" id="3.30.160.20">
    <property type="match status" value="1"/>
</dbReference>
<comment type="function">
    <text evidence="8">With S4 and S12 plays an important role in translational accuracy.</text>
</comment>
<dbReference type="NCBIfam" id="TIGR01021">
    <property type="entry name" value="rpsE_bact"/>
    <property type="match status" value="1"/>
</dbReference>
<keyword evidence="4 8" id="KW-0689">Ribosomal protein</keyword>
<dbReference type="HAMAP" id="MF_01307_B">
    <property type="entry name" value="Ribosomal_uS5_B"/>
    <property type="match status" value="1"/>
</dbReference>
<dbReference type="EMBL" id="DVKI01000048">
    <property type="protein sequence ID" value="HIT17073.1"/>
    <property type="molecule type" value="Genomic_DNA"/>
</dbReference>
<dbReference type="SUPFAM" id="SSF54768">
    <property type="entry name" value="dsRNA-binding domain-like"/>
    <property type="match status" value="1"/>
</dbReference>
<evidence type="ECO:0000259" key="11">
    <source>
        <dbReference type="PROSITE" id="PS50881"/>
    </source>
</evidence>
<keyword evidence="2 8" id="KW-0699">rRNA-binding</keyword>
<evidence type="ECO:0000256" key="10">
    <source>
        <dbReference type="SAM" id="MobiDB-lite"/>
    </source>
</evidence>
<dbReference type="Proteomes" id="UP000886893">
    <property type="component" value="Unassembled WGS sequence"/>
</dbReference>
<dbReference type="GO" id="GO:0019843">
    <property type="term" value="F:rRNA binding"/>
    <property type="evidence" value="ECO:0007669"/>
    <property type="project" value="UniProtKB-UniRule"/>
</dbReference>
<dbReference type="FunFam" id="3.30.230.10:FF:000002">
    <property type="entry name" value="30S ribosomal protein S5"/>
    <property type="match status" value="1"/>
</dbReference>
<dbReference type="GO" id="GO:0005737">
    <property type="term" value="C:cytoplasm"/>
    <property type="evidence" value="ECO:0007669"/>
    <property type="project" value="UniProtKB-ARBA"/>
</dbReference>
<evidence type="ECO:0000256" key="4">
    <source>
        <dbReference type="ARBA" id="ARBA00022980"/>
    </source>
</evidence>
<feature type="region of interest" description="Disordered" evidence="10">
    <location>
        <begin position="1"/>
        <end position="44"/>
    </location>
</feature>
<dbReference type="GO" id="GO:0042254">
    <property type="term" value="P:ribosome biogenesis"/>
    <property type="evidence" value="ECO:0007669"/>
    <property type="project" value="UniProtKB-ARBA"/>
</dbReference>
<proteinExistence type="inferred from homology"/>
<dbReference type="FunFam" id="3.30.160.20:FF:000001">
    <property type="entry name" value="30S ribosomal protein S5"/>
    <property type="match status" value="1"/>
</dbReference>
<protein>
    <recommendedName>
        <fullName evidence="6 8">Small ribosomal subunit protein uS5</fullName>
    </recommendedName>
</protein>
<feature type="domain" description="S5 DRBM" evidence="11">
    <location>
        <begin position="42"/>
        <end position="105"/>
    </location>
</feature>
<comment type="domain">
    <text evidence="8">The N-terminal domain interacts with the head of the 30S subunit; the C-terminal domain interacts with the body and contacts protein S4. The interaction surface between S4 and S5 is involved in control of translational fidelity.</text>
</comment>
<evidence type="ECO:0000256" key="9">
    <source>
        <dbReference type="RuleBase" id="RU003823"/>
    </source>
</evidence>
<comment type="caution">
    <text evidence="12">The sequence shown here is derived from an EMBL/GenBank/DDBJ whole genome shotgun (WGS) entry which is preliminary data.</text>
</comment>
<comment type="subunit">
    <text evidence="7 8">Part of the 30S ribosomal subunit. Contacts proteins S4 and S8.</text>
</comment>
<evidence type="ECO:0000256" key="7">
    <source>
        <dbReference type="ARBA" id="ARBA00062000"/>
    </source>
</evidence>
<dbReference type="InterPro" id="IPR020568">
    <property type="entry name" value="Ribosomal_Su5_D2-typ_SF"/>
</dbReference>
<dbReference type="SUPFAM" id="SSF54211">
    <property type="entry name" value="Ribosomal protein S5 domain 2-like"/>
    <property type="match status" value="1"/>
</dbReference>
<dbReference type="InterPro" id="IPR000851">
    <property type="entry name" value="Ribosomal_uS5"/>
</dbReference>
<name>A0A9D1G979_9FIRM</name>
<feature type="compositionally biased region" description="Basic residues" evidence="10">
    <location>
        <begin position="19"/>
        <end position="33"/>
    </location>
</feature>
<sequence length="198" mass="21481">MEENKVKPVEQPKADTVRHSHGAKKPFNKGQRRPRQDRNDQFEERTVAVNRVSKTVKGGRKMRFASLIVAGDHKGHVGMGTGKANEVPDGIKKASEKARKNQMTVPMVKGGTIPHAVVGKHGACRVFLKPAPEGTGVVAGGPVRAVLELAGITNIYSKVYGSRTAINMVRATINAIENLKTIEKVAALRGKTVKEIKY</sequence>
<dbReference type="GO" id="GO:0006412">
    <property type="term" value="P:translation"/>
    <property type="evidence" value="ECO:0007669"/>
    <property type="project" value="UniProtKB-UniRule"/>
</dbReference>
<evidence type="ECO:0000256" key="3">
    <source>
        <dbReference type="ARBA" id="ARBA00022884"/>
    </source>
</evidence>
<dbReference type="InterPro" id="IPR013810">
    <property type="entry name" value="Ribosomal_uS5_N"/>
</dbReference>